<comment type="caution">
    <text evidence="1">The sequence shown here is derived from an EMBL/GenBank/DDBJ whole genome shotgun (WGS) entry which is preliminary data.</text>
</comment>
<dbReference type="STRING" id="313628.LNTAR_16433"/>
<dbReference type="AlphaFoldDB" id="A6DQA1"/>
<dbReference type="EMBL" id="ABCK01000019">
    <property type="protein sequence ID" value="EDM26152.1"/>
    <property type="molecule type" value="Genomic_DNA"/>
</dbReference>
<organism evidence="1 2">
    <name type="scientific">Lentisphaera araneosa HTCC2155</name>
    <dbReference type="NCBI Taxonomy" id="313628"/>
    <lineage>
        <taxon>Bacteria</taxon>
        <taxon>Pseudomonadati</taxon>
        <taxon>Lentisphaerota</taxon>
        <taxon>Lentisphaeria</taxon>
        <taxon>Lentisphaerales</taxon>
        <taxon>Lentisphaeraceae</taxon>
        <taxon>Lentisphaera</taxon>
    </lineage>
</organism>
<protein>
    <submittedName>
        <fullName evidence="1">Uncharacterized protein</fullName>
    </submittedName>
</protein>
<keyword evidence="2" id="KW-1185">Reference proteome</keyword>
<gene>
    <name evidence="1" type="ORF">LNTAR_16433</name>
</gene>
<dbReference type="RefSeq" id="WP_007280030.1">
    <property type="nucleotide sequence ID" value="NZ_ABCK01000019.1"/>
</dbReference>
<sequence>MKKKKIMKKYELLKSKYEDSKAKLDSDFSIDNKPNMLLNALPSTPCHSWSTRAYTFYDEDGRLCYYVNEDINGSSVVQTPVAVHSSGNLNFEHKNASTLETNRLLNSPEIVKNLEAELIVSPVLFYADYMQWNIRSTKRTDVVYSSWWGDVETVDALDISPLSGRRVRLVLHTGSELDDDNAYTAIAKLYLQIKDHAQVSFSHIDHVNMQEVI</sequence>
<evidence type="ECO:0000313" key="2">
    <source>
        <dbReference type="Proteomes" id="UP000004947"/>
    </source>
</evidence>
<reference evidence="1 2" key="1">
    <citation type="journal article" date="2010" name="J. Bacteriol.">
        <title>Genome sequence of Lentisphaera araneosa HTCC2155T, the type species of the order Lentisphaerales in the phylum Lentisphaerae.</title>
        <authorList>
            <person name="Thrash J.C."/>
            <person name="Cho J.C."/>
            <person name="Vergin K.L."/>
            <person name="Morris R.M."/>
            <person name="Giovannoni S.J."/>
        </authorList>
    </citation>
    <scope>NUCLEOTIDE SEQUENCE [LARGE SCALE GENOMIC DNA]</scope>
    <source>
        <strain evidence="1 2">HTCC2155</strain>
    </source>
</reference>
<proteinExistence type="predicted"/>
<evidence type="ECO:0000313" key="1">
    <source>
        <dbReference type="EMBL" id="EDM26152.1"/>
    </source>
</evidence>
<accession>A6DQA1</accession>
<dbReference type="Proteomes" id="UP000004947">
    <property type="component" value="Unassembled WGS sequence"/>
</dbReference>
<name>A6DQA1_9BACT</name>